<reference evidence="1 2" key="1">
    <citation type="submission" date="2019-03" db="EMBL/GenBank/DDBJ databases">
        <title>Genomics of glacier-inhabiting Cryobacterium strains.</title>
        <authorList>
            <person name="Liu Q."/>
            <person name="Xin Y.-H."/>
        </authorList>
    </citation>
    <scope>NUCLEOTIDE SEQUENCE [LARGE SCALE GENOMIC DNA]</scope>
    <source>
        <strain evidence="1 2">Sr47</strain>
    </source>
</reference>
<dbReference type="OrthoDB" id="5147144at2"/>
<dbReference type="RefSeq" id="WP_134489369.1">
    <property type="nucleotide sequence ID" value="NZ_SOEZ01000036.1"/>
</dbReference>
<sequence>MFTHVAIHHPRPEYRDAVLASMHRVEAASRGAAGLIRMGPWREVDGLRLVGIATWASREAFEAAGAAIFAAVADDPFDLWETRPAETLYLEDASGADSRPAASGH</sequence>
<evidence type="ECO:0000313" key="1">
    <source>
        <dbReference type="EMBL" id="TFB52326.1"/>
    </source>
</evidence>
<dbReference type="EMBL" id="SOEZ01000036">
    <property type="protein sequence ID" value="TFB52326.1"/>
    <property type="molecule type" value="Genomic_DNA"/>
</dbReference>
<accession>A0A4R8UFY2</accession>
<dbReference type="AlphaFoldDB" id="A0A4R8UFY2"/>
<gene>
    <name evidence="1" type="ORF">E3O23_06685</name>
</gene>
<dbReference type="Gene3D" id="3.30.70.100">
    <property type="match status" value="1"/>
</dbReference>
<comment type="caution">
    <text evidence="1">The sequence shown here is derived from an EMBL/GenBank/DDBJ whole genome shotgun (WGS) entry which is preliminary data.</text>
</comment>
<dbReference type="SUPFAM" id="SSF54909">
    <property type="entry name" value="Dimeric alpha+beta barrel"/>
    <property type="match status" value="1"/>
</dbReference>
<protein>
    <submittedName>
        <fullName evidence="1">Uncharacterized protein</fullName>
    </submittedName>
</protein>
<evidence type="ECO:0000313" key="2">
    <source>
        <dbReference type="Proteomes" id="UP000297866"/>
    </source>
</evidence>
<name>A0A4R8UFY2_9MICO</name>
<keyword evidence="2" id="KW-1185">Reference proteome</keyword>
<organism evidence="1 2">
    <name type="scientific">Cryobacterium tagatosivorans</name>
    <dbReference type="NCBI Taxonomy" id="1259199"/>
    <lineage>
        <taxon>Bacteria</taxon>
        <taxon>Bacillati</taxon>
        <taxon>Actinomycetota</taxon>
        <taxon>Actinomycetes</taxon>
        <taxon>Micrococcales</taxon>
        <taxon>Microbacteriaceae</taxon>
        <taxon>Cryobacterium</taxon>
    </lineage>
</organism>
<proteinExistence type="predicted"/>
<dbReference type="Proteomes" id="UP000297866">
    <property type="component" value="Unassembled WGS sequence"/>
</dbReference>
<dbReference type="InterPro" id="IPR011008">
    <property type="entry name" value="Dimeric_a/b-barrel"/>
</dbReference>